<feature type="transmembrane region" description="Helical" evidence="1">
    <location>
        <begin position="96"/>
        <end position="115"/>
    </location>
</feature>
<gene>
    <name evidence="2" type="primary">thiW</name>
    <name evidence="2" type="ORF">AB1471_04640</name>
</gene>
<evidence type="ECO:0000313" key="3">
    <source>
        <dbReference type="Proteomes" id="UP001556040"/>
    </source>
</evidence>
<keyword evidence="1" id="KW-1133">Transmembrane helix</keyword>
<evidence type="ECO:0000256" key="1">
    <source>
        <dbReference type="SAM" id="Phobius"/>
    </source>
</evidence>
<proteinExistence type="predicted"/>
<dbReference type="Pfam" id="PF09512">
    <property type="entry name" value="ThiW"/>
    <property type="match status" value="1"/>
</dbReference>
<dbReference type="Proteomes" id="UP001556040">
    <property type="component" value="Unassembled WGS sequence"/>
</dbReference>
<dbReference type="NCBIfam" id="TIGR02359">
    <property type="entry name" value="thiW"/>
    <property type="match status" value="1"/>
</dbReference>
<name>A0ABV3Q161_9BACL</name>
<evidence type="ECO:0000313" key="2">
    <source>
        <dbReference type="EMBL" id="MEW9501091.1"/>
    </source>
</evidence>
<keyword evidence="1" id="KW-0812">Transmembrane</keyword>
<keyword evidence="3" id="KW-1185">Reference proteome</keyword>
<accession>A0ABV3Q161</accession>
<feature type="transmembrane region" description="Helical" evidence="1">
    <location>
        <begin position="66"/>
        <end position="89"/>
    </location>
</feature>
<reference evidence="2 3" key="1">
    <citation type="journal article" date="1979" name="Int. J. Syst. Evol. Microbiol.">
        <title>Bacillus globisporus subsp. marinus subsp. nov.</title>
        <authorList>
            <person name="Liu H."/>
        </authorList>
    </citation>
    <scope>NUCLEOTIDE SEQUENCE [LARGE SCALE GENOMIC DNA]</scope>
    <source>
        <strain evidence="2 3">DSM 1297</strain>
    </source>
</reference>
<dbReference type="EMBL" id="JBFMIA010000002">
    <property type="protein sequence ID" value="MEW9501091.1"/>
    <property type="molecule type" value="Genomic_DNA"/>
</dbReference>
<dbReference type="PIRSF" id="PIRSF024534">
    <property type="entry name" value="ThiW"/>
    <property type="match status" value="1"/>
</dbReference>
<dbReference type="InterPro" id="IPR012652">
    <property type="entry name" value="ThiW"/>
</dbReference>
<dbReference type="RefSeq" id="WP_367778677.1">
    <property type="nucleotide sequence ID" value="NZ_JBFMIA010000002.1"/>
</dbReference>
<organism evidence="2 3">
    <name type="scientific">Jeotgalibacillus marinus</name>
    <dbReference type="NCBI Taxonomy" id="86667"/>
    <lineage>
        <taxon>Bacteria</taxon>
        <taxon>Bacillati</taxon>
        <taxon>Bacillota</taxon>
        <taxon>Bacilli</taxon>
        <taxon>Bacillales</taxon>
        <taxon>Caryophanaceae</taxon>
        <taxon>Jeotgalibacillus</taxon>
    </lineage>
</organism>
<protein>
    <submittedName>
        <fullName evidence="2">Energy coupling factor transporter S component ThiW</fullName>
    </submittedName>
</protein>
<feature type="transmembrane region" description="Helical" evidence="1">
    <location>
        <begin position="127"/>
        <end position="150"/>
    </location>
</feature>
<dbReference type="Gene3D" id="1.10.1760.20">
    <property type="match status" value="1"/>
</dbReference>
<feature type="transmembrane region" description="Helical" evidence="1">
    <location>
        <begin position="6"/>
        <end position="26"/>
    </location>
</feature>
<sequence length="164" mass="17525">MNRTHLLTTMALFVAVGVVGAQFIWFPAGIAKAYPVQHAVNVIAAIMLGPIPALIIAFLIGLVRNLLGLGTLLAFPGGMIGALLAGLLYRKFRRKAWAVAGEIIGTGFIGAWFAVPFAKVVMGTTFAAWFFVPPFLVSSVTGAVLGWFVLSRVKQDQLVVKVNQ</sequence>
<keyword evidence="1" id="KW-0472">Membrane</keyword>
<comment type="caution">
    <text evidence="2">The sequence shown here is derived from an EMBL/GenBank/DDBJ whole genome shotgun (WGS) entry which is preliminary data.</text>
</comment>
<feature type="transmembrane region" description="Helical" evidence="1">
    <location>
        <begin position="38"/>
        <end position="60"/>
    </location>
</feature>